<comment type="similarity">
    <text evidence="2">Belongs to the kiwellin family.</text>
</comment>
<keyword evidence="4 5" id="KW-0732">Signal</keyword>
<feature type="signal peptide" evidence="5">
    <location>
        <begin position="1"/>
        <end position="19"/>
    </location>
</feature>
<name>A0AA36E054_LACSI</name>
<dbReference type="AlphaFoldDB" id="A0AA36E054"/>
<gene>
    <name evidence="6" type="ORF">LSALG_LOCUS17909</name>
</gene>
<proteinExistence type="inferred from homology"/>
<evidence type="ECO:0000256" key="1">
    <source>
        <dbReference type="ARBA" id="ARBA00004613"/>
    </source>
</evidence>
<keyword evidence="7" id="KW-1185">Reference proteome</keyword>
<feature type="chain" id="PRO_5041305876" description="RlpA-like protein double-psi beta-barrel domain-containing protein" evidence="5">
    <location>
        <begin position="20"/>
        <end position="149"/>
    </location>
</feature>
<evidence type="ECO:0000313" key="6">
    <source>
        <dbReference type="EMBL" id="CAI9278006.1"/>
    </source>
</evidence>
<dbReference type="PANTHER" id="PTHR33191">
    <property type="entry name" value="RIPENING-RELATED PROTEIN 2-RELATED"/>
    <property type="match status" value="1"/>
</dbReference>
<evidence type="ECO:0000313" key="7">
    <source>
        <dbReference type="Proteomes" id="UP001177003"/>
    </source>
</evidence>
<sequence>MKQTTILFLVLFSILITNAQSRGKIVTSKQHVKKRSLLVSGNITQAPMTISSFEKGGDSGRPSDCDGKFHSNSELIVALSSRWYNKGEGCFFVIKIYYHDKSVKAKVIDECRSKNCPDNIVVASTAVWDALQVPQSEWGEVVVTFSVPV</sequence>
<dbReference type="PANTHER" id="PTHR33191:SF85">
    <property type="entry name" value="RLPA-LIKE PROTEIN DOUBLE-PSI BETA-BARREL DOMAIN-CONTAINING PROTEIN"/>
    <property type="match status" value="1"/>
</dbReference>
<evidence type="ECO:0000256" key="3">
    <source>
        <dbReference type="ARBA" id="ARBA00022525"/>
    </source>
</evidence>
<dbReference type="InterPro" id="IPR039271">
    <property type="entry name" value="Kiwellin-like"/>
</dbReference>
<protein>
    <recommendedName>
        <fullName evidence="8">RlpA-like protein double-psi beta-barrel domain-containing protein</fullName>
    </recommendedName>
</protein>
<organism evidence="6 7">
    <name type="scientific">Lactuca saligna</name>
    <name type="common">Willowleaf lettuce</name>
    <dbReference type="NCBI Taxonomy" id="75948"/>
    <lineage>
        <taxon>Eukaryota</taxon>
        <taxon>Viridiplantae</taxon>
        <taxon>Streptophyta</taxon>
        <taxon>Embryophyta</taxon>
        <taxon>Tracheophyta</taxon>
        <taxon>Spermatophyta</taxon>
        <taxon>Magnoliopsida</taxon>
        <taxon>eudicotyledons</taxon>
        <taxon>Gunneridae</taxon>
        <taxon>Pentapetalae</taxon>
        <taxon>asterids</taxon>
        <taxon>campanulids</taxon>
        <taxon>Asterales</taxon>
        <taxon>Asteraceae</taxon>
        <taxon>Cichorioideae</taxon>
        <taxon>Cichorieae</taxon>
        <taxon>Lactucinae</taxon>
        <taxon>Lactuca</taxon>
    </lineage>
</organism>
<dbReference type="EMBL" id="OX465079">
    <property type="protein sequence ID" value="CAI9278006.1"/>
    <property type="molecule type" value="Genomic_DNA"/>
</dbReference>
<evidence type="ECO:0000256" key="2">
    <source>
        <dbReference type="ARBA" id="ARBA00005592"/>
    </source>
</evidence>
<evidence type="ECO:0000256" key="5">
    <source>
        <dbReference type="SAM" id="SignalP"/>
    </source>
</evidence>
<dbReference type="Gene3D" id="2.40.40.10">
    <property type="entry name" value="RlpA-like domain"/>
    <property type="match status" value="1"/>
</dbReference>
<evidence type="ECO:0008006" key="8">
    <source>
        <dbReference type="Google" id="ProtNLM"/>
    </source>
</evidence>
<comment type="subcellular location">
    <subcellularLocation>
        <location evidence="1">Secreted</location>
    </subcellularLocation>
</comment>
<accession>A0AA36E054</accession>
<dbReference type="Pfam" id="PF24300">
    <property type="entry name" value="KWL1"/>
    <property type="match status" value="1"/>
</dbReference>
<dbReference type="Proteomes" id="UP001177003">
    <property type="component" value="Chromosome 3"/>
</dbReference>
<evidence type="ECO:0000256" key="4">
    <source>
        <dbReference type="ARBA" id="ARBA00022729"/>
    </source>
</evidence>
<reference evidence="6" key="1">
    <citation type="submission" date="2023-04" db="EMBL/GenBank/DDBJ databases">
        <authorList>
            <person name="Vijverberg K."/>
            <person name="Xiong W."/>
            <person name="Schranz E."/>
        </authorList>
    </citation>
    <scope>NUCLEOTIDE SEQUENCE</scope>
</reference>
<dbReference type="SUPFAM" id="SSF50685">
    <property type="entry name" value="Barwin-like endoglucanases"/>
    <property type="match status" value="1"/>
</dbReference>
<dbReference type="GO" id="GO:0005576">
    <property type="term" value="C:extracellular region"/>
    <property type="evidence" value="ECO:0007669"/>
    <property type="project" value="UniProtKB-SubCell"/>
</dbReference>
<keyword evidence="3" id="KW-0964">Secreted</keyword>
<dbReference type="InterPro" id="IPR036908">
    <property type="entry name" value="RlpA-like_sf"/>
</dbReference>